<gene>
    <name evidence="1" type="ORF">C2G38_2080010</name>
</gene>
<protein>
    <submittedName>
        <fullName evidence="1">Uncharacterized protein</fullName>
    </submittedName>
</protein>
<keyword evidence="2" id="KW-1185">Reference proteome</keyword>
<sequence length="68" mass="7817">MNDNIQIDFANAITILSHADIQLSTNLTTFVFQLQNADLQNSNFNMQISQVYLSDTQILKVQIYYMSI</sequence>
<organism evidence="1 2">
    <name type="scientific">Gigaspora rosea</name>
    <dbReference type="NCBI Taxonomy" id="44941"/>
    <lineage>
        <taxon>Eukaryota</taxon>
        <taxon>Fungi</taxon>
        <taxon>Fungi incertae sedis</taxon>
        <taxon>Mucoromycota</taxon>
        <taxon>Glomeromycotina</taxon>
        <taxon>Glomeromycetes</taxon>
        <taxon>Diversisporales</taxon>
        <taxon>Gigasporaceae</taxon>
        <taxon>Gigaspora</taxon>
    </lineage>
</organism>
<dbReference type="Proteomes" id="UP000266673">
    <property type="component" value="Unassembled WGS sequence"/>
</dbReference>
<reference evidence="1 2" key="1">
    <citation type="submission" date="2018-06" db="EMBL/GenBank/DDBJ databases">
        <title>Comparative genomics reveals the genomic features of Rhizophagus irregularis, R. cerebriforme, R. diaphanum and Gigaspora rosea, and their symbiotic lifestyle signature.</title>
        <authorList>
            <person name="Morin E."/>
            <person name="San Clemente H."/>
            <person name="Chen E.C.H."/>
            <person name="De La Providencia I."/>
            <person name="Hainaut M."/>
            <person name="Kuo A."/>
            <person name="Kohler A."/>
            <person name="Murat C."/>
            <person name="Tang N."/>
            <person name="Roy S."/>
            <person name="Loubradou J."/>
            <person name="Henrissat B."/>
            <person name="Grigoriev I.V."/>
            <person name="Corradi N."/>
            <person name="Roux C."/>
            <person name="Martin F.M."/>
        </authorList>
    </citation>
    <scope>NUCLEOTIDE SEQUENCE [LARGE SCALE GENOMIC DNA]</scope>
    <source>
        <strain evidence="1 2">DAOM 194757</strain>
    </source>
</reference>
<name>A0A397VE86_9GLOM</name>
<proteinExistence type="predicted"/>
<dbReference type="AlphaFoldDB" id="A0A397VE86"/>
<comment type="caution">
    <text evidence="1">The sequence shown here is derived from an EMBL/GenBank/DDBJ whole genome shotgun (WGS) entry which is preliminary data.</text>
</comment>
<accession>A0A397VE86</accession>
<evidence type="ECO:0000313" key="1">
    <source>
        <dbReference type="EMBL" id="RIB20754.1"/>
    </source>
</evidence>
<evidence type="ECO:0000313" key="2">
    <source>
        <dbReference type="Proteomes" id="UP000266673"/>
    </source>
</evidence>
<dbReference type="EMBL" id="QKWP01000399">
    <property type="protein sequence ID" value="RIB20754.1"/>
    <property type="molecule type" value="Genomic_DNA"/>
</dbReference>